<dbReference type="Proteomes" id="UP000824533">
    <property type="component" value="Linkage Group LG12"/>
</dbReference>
<sequence>MRVIFFVQKLFCLFILITILIIIHINMKRTVQIEFFKVWKKSFNANTTKYILLWTSPQTVPFSDMGEGQTGFIKRNCPHVNCYVTGNRTYLGDIKRFDVIVFAAPQLIGIINKDLPTERSLRQKYVFASIESPENYPLLSYKLNNYFNWTWTYKLDSEVRWGYIVIRDSKGNIIGPKKEMHWIKLQDMDPVSKDLEKRIKSKKKAAAWFVSNCFSASRREEVAKEIKIDLMKNYHVLDIYGNCGLFSCSKDKADECNKMIEDKYYFYLSFENSLSEDYVTEKLLIAVQYNIVPVVFGGANYSRFLPDGSYLDARKLGVPKLVEKMIELIKNPKKYLEYFRWKNHYSYHKTSESVETNEYCKMCSLLNDDDMMRRNSIYDDLQTWWNEPDFKSNVVYV</sequence>
<gene>
    <name evidence="1" type="ORF">K1T71_007344</name>
</gene>
<name>A0ACC1D0R4_9NEOP</name>
<dbReference type="EMBL" id="CM034398">
    <property type="protein sequence ID" value="KAJ0177335.1"/>
    <property type="molecule type" value="Genomic_DNA"/>
</dbReference>
<accession>A0ACC1D0R4</accession>
<evidence type="ECO:0000313" key="2">
    <source>
        <dbReference type="Proteomes" id="UP000824533"/>
    </source>
</evidence>
<proteinExistence type="predicted"/>
<protein>
    <submittedName>
        <fullName evidence="1">Uncharacterized protein</fullName>
    </submittedName>
</protein>
<organism evidence="1 2">
    <name type="scientific">Dendrolimus kikuchii</name>
    <dbReference type="NCBI Taxonomy" id="765133"/>
    <lineage>
        <taxon>Eukaryota</taxon>
        <taxon>Metazoa</taxon>
        <taxon>Ecdysozoa</taxon>
        <taxon>Arthropoda</taxon>
        <taxon>Hexapoda</taxon>
        <taxon>Insecta</taxon>
        <taxon>Pterygota</taxon>
        <taxon>Neoptera</taxon>
        <taxon>Endopterygota</taxon>
        <taxon>Lepidoptera</taxon>
        <taxon>Glossata</taxon>
        <taxon>Ditrysia</taxon>
        <taxon>Bombycoidea</taxon>
        <taxon>Lasiocampidae</taxon>
        <taxon>Dendrolimus</taxon>
    </lineage>
</organism>
<comment type="caution">
    <text evidence="1">The sequence shown here is derived from an EMBL/GenBank/DDBJ whole genome shotgun (WGS) entry which is preliminary data.</text>
</comment>
<reference evidence="1 2" key="1">
    <citation type="journal article" date="2021" name="Front. Genet.">
        <title>Chromosome-Level Genome Assembly Reveals Significant Gene Expansion in the Toll and IMD Signaling Pathways of Dendrolimus kikuchii.</title>
        <authorList>
            <person name="Zhou J."/>
            <person name="Wu P."/>
            <person name="Xiong Z."/>
            <person name="Liu N."/>
            <person name="Zhao N."/>
            <person name="Ji M."/>
            <person name="Qiu Y."/>
            <person name="Yang B."/>
        </authorList>
    </citation>
    <scope>NUCLEOTIDE SEQUENCE [LARGE SCALE GENOMIC DNA]</scope>
    <source>
        <strain evidence="1">Ann1</strain>
    </source>
</reference>
<keyword evidence="2" id="KW-1185">Reference proteome</keyword>
<evidence type="ECO:0000313" key="1">
    <source>
        <dbReference type="EMBL" id="KAJ0177335.1"/>
    </source>
</evidence>